<comment type="caution">
    <text evidence="2">The sequence shown here is derived from an EMBL/GenBank/DDBJ whole genome shotgun (WGS) entry which is preliminary data.</text>
</comment>
<evidence type="ECO:0000256" key="1">
    <source>
        <dbReference type="SAM" id="MobiDB-lite"/>
    </source>
</evidence>
<dbReference type="AlphaFoldDB" id="A0AAD5SGB4"/>
<feature type="compositionally biased region" description="Basic residues" evidence="1">
    <location>
        <begin position="73"/>
        <end position="82"/>
    </location>
</feature>
<dbReference type="GO" id="GO:0005634">
    <property type="term" value="C:nucleus"/>
    <property type="evidence" value="ECO:0007669"/>
    <property type="project" value="TreeGrafter"/>
</dbReference>
<sequence>MSADDLDDDYFVGDDLVGAPESDGEEQDGEISDAAGERAPLDEELDDIPTLKEELKKKRKREEDGGEEAKEEKKKKKKKPKKARVDRVTGESVLEEAEIKEYVCETFAKPHEDDNLSDYIKTLLPKYEKELTNPSKRAHAGSPRVIIITSSAIRAVNLIRLVKTLGKCAKLFAKHLKVSEQVALLKTEKTPIAVGTPNRILKLLEDGEGMTARHLRAREHGLIVYLFTGALDLEKLAYVILDGSHRDTKERTLFTIPEIKTDLVALLKDIKQRSPAAEMCIY</sequence>
<dbReference type="Proteomes" id="UP001212841">
    <property type="component" value="Unassembled WGS sequence"/>
</dbReference>
<reference evidence="2" key="1">
    <citation type="submission" date="2020-05" db="EMBL/GenBank/DDBJ databases">
        <title>Phylogenomic resolution of chytrid fungi.</title>
        <authorList>
            <person name="Stajich J.E."/>
            <person name="Amses K."/>
            <person name="Simmons R."/>
            <person name="Seto K."/>
            <person name="Myers J."/>
            <person name="Bonds A."/>
            <person name="Quandt C.A."/>
            <person name="Barry K."/>
            <person name="Liu P."/>
            <person name="Grigoriev I."/>
            <person name="Longcore J.E."/>
            <person name="James T.Y."/>
        </authorList>
    </citation>
    <scope>NUCLEOTIDE SEQUENCE</scope>
    <source>
        <strain evidence="2">JEL0318</strain>
    </source>
</reference>
<dbReference type="InterPro" id="IPR027417">
    <property type="entry name" value="P-loop_NTPase"/>
</dbReference>
<dbReference type="EMBL" id="JADGJD010000159">
    <property type="protein sequence ID" value="KAJ3054086.1"/>
    <property type="molecule type" value="Genomic_DNA"/>
</dbReference>
<name>A0AAD5SGB4_9FUNG</name>
<dbReference type="Pfam" id="PF14617">
    <property type="entry name" value="CMS1"/>
    <property type="match status" value="1"/>
</dbReference>
<dbReference type="PANTHER" id="PTHR24030">
    <property type="entry name" value="PROTEIN CMSS1"/>
    <property type="match status" value="1"/>
</dbReference>
<protein>
    <submittedName>
        <fullName evidence="2">Cms1 ribosomal small subunit</fullName>
    </submittedName>
</protein>
<dbReference type="Gene3D" id="3.40.50.300">
    <property type="entry name" value="P-loop containing nucleotide triphosphate hydrolases"/>
    <property type="match status" value="1"/>
</dbReference>
<feature type="compositionally biased region" description="Acidic residues" evidence="1">
    <location>
        <begin position="22"/>
        <end position="31"/>
    </location>
</feature>
<keyword evidence="3" id="KW-1185">Reference proteome</keyword>
<organism evidence="2 3">
    <name type="scientific">Rhizophlyctis rosea</name>
    <dbReference type="NCBI Taxonomy" id="64517"/>
    <lineage>
        <taxon>Eukaryota</taxon>
        <taxon>Fungi</taxon>
        <taxon>Fungi incertae sedis</taxon>
        <taxon>Chytridiomycota</taxon>
        <taxon>Chytridiomycota incertae sedis</taxon>
        <taxon>Chytridiomycetes</taxon>
        <taxon>Rhizophlyctidales</taxon>
        <taxon>Rhizophlyctidaceae</taxon>
        <taxon>Rhizophlyctis</taxon>
    </lineage>
</organism>
<evidence type="ECO:0000313" key="3">
    <source>
        <dbReference type="Proteomes" id="UP001212841"/>
    </source>
</evidence>
<dbReference type="PANTHER" id="PTHR24030:SF0">
    <property type="entry name" value="PROTEIN CMSS1"/>
    <property type="match status" value="1"/>
</dbReference>
<gene>
    <name evidence="2" type="primary">CMSS1</name>
    <name evidence="2" type="ORF">HK097_002672</name>
</gene>
<dbReference type="InterPro" id="IPR032704">
    <property type="entry name" value="Cms1"/>
</dbReference>
<proteinExistence type="predicted"/>
<evidence type="ECO:0000313" key="2">
    <source>
        <dbReference type="EMBL" id="KAJ3054086.1"/>
    </source>
</evidence>
<dbReference type="GO" id="GO:0030686">
    <property type="term" value="C:90S preribosome"/>
    <property type="evidence" value="ECO:0007669"/>
    <property type="project" value="TreeGrafter"/>
</dbReference>
<accession>A0AAD5SGB4</accession>
<feature type="compositionally biased region" description="Basic and acidic residues" evidence="1">
    <location>
        <begin position="49"/>
        <end position="72"/>
    </location>
</feature>
<feature type="region of interest" description="Disordered" evidence="1">
    <location>
        <begin position="1"/>
        <end position="89"/>
    </location>
</feature>
<feature type="compositionally biased region" description="Acidic residues" evidence="1">
    <location>
        <begin position="1"/>
        <end position="12"/>
    </location>
</feature>